<accession>A0A383EKL7</accession>
<dbReference type="Gene3D" id="3.30.980.10">
    <property type="entry name" value="Threonyl-trna Synthetase, Chain A, domain 2"/>
    <property type="match status" value="1"/>
</dbReference>
<dbReference type="InterPro" id="IPR018165">
    <property type="entry name" value="Ala-tRNA-synth_IIc_core"/>
</dbReference>
<dbReference type="EMBL" id="UINC01226771">
    <property type="protein sequence ID" value="SVE57396.1"/>
    <property type="molecule type" value="Genomic_DNA"/>
</dbReference>
<evidence type="ECO:0000256" key="11">
    <source>
        <dbReference type="ARBA" id="ARBA00023146"/>
    </source>
</evidence>
<proteinExistence type="inferred from homology"/>
<dbReference type="GO" id="GO:0005829">
    <property type="term" value="C:cytosol"/>
    <property type="evidence" value="ECO:0007669"/>
    <property type="project" value="TreeGrafter"/>
</dbReference>
<evidence type="ECO:0000256" key="6">
    <source>
        <dbReference type="ARBA" id="ARBA00022598"/>
    </source>
</evidence>
<dbReference type="PANTHER" id="PTHR11777:SF9">
    <property type="entry name" value="ALANINE--TRNA LIGASE, CYTOPLASMIC"/>
    <property type="match status" value="1"/>
</dbReference>
<evidence type="ECO:0000256" key="4">
    <source>
        <dbReference type="ARBA" id="ARBA00017959"/>
    </source>
</evidence>
<evidence type="ECO:0000256" key="2">
    <source>
        <dbReference type="ARBA" id="ARBA00008226"/>
    </source>
</evidence>
<keyword evidence="10" id="KW-0648">Protein biosynthesis</keyword>
<dbReference type="PANTHER" id="PTHR11777">
    <property type="entry name" value="ALANYL-TRNA SYNTHETASE"/>
    <property type="match status" value="1"/>
</dbReference>
<keyword evidence="7" id="KW-0547">Nucleotide-binding</keyword>
<evidence type="ECO:0000259" key="12">
    <source>
        <dbReference type="PROSITE" id="PS50860"/>
    </source>
</evidence>
<keyword evidence="11" id="KW-0030">Aminoacyl-tRNA synthetase</keyword>
<dbReference type="GO" id="GO:0000049">
    <property type="term" value="F:tRNA binding"/>
    <property type="evidence" value="ECO:0007669"/>
    <property type="project" value="UniProtKB-KW"/>
</dbReference>
<dbReference type="FunFam" id="3.30.54.20:FF:000001">
    <property type="entry name" value="Alanine--tRNA ligase"/>
    <property type="match status" value="1"/>
</dbReference>
<evidence type="ECO:0000256" key="8">
    <source>
        <dbReference type="ARBA" id="ARBA00022840"/>
    </source>
</evidence>
<keyword evidence="5" id="KW-0820">tRNA-binding</keyword>
<dbReference type="Pfam" id="PF07973">
    <property type="entry name" value="tRNA_SAD"/>
    <property type="match status" value="1"/>
</dbReference>
<evidence type="ECO:0000256" key="7">
    <source>
        <dbReference type="ARBA" id="ARBA00022741"/>
    </source>
</evidence>
<dbReference type="AlphaFoldDB" id="A0A383EKL7"/>
<dbReference type="EC" id="6.1.1.7" evidence="3"/>
<dbReference type="FunFam" id="3.10.310.40:FF:000001">
    <property type="entry name" value="Alanine--tRNA ligase"/>
    <property type="match status" value="1"/>
</dbReference>
<dbReference type="PROSITE" id="PS50860">
    <property type="entry name" value="AA_TRNA_LIGASE_II_ALA"/>
    <property type="match status" value="1"/>
</dbReference>
<comment type="cofactor">
    <cofactor evidence="1">
        <name>Zn(2+)</name>
        <dbReference type="ChEBI" id="CHEBI:29105"/>
    </cofactor>
</comment>
<dbReference type="SMART" id="SM00863">
    <property type="entry name" value="tRNA_SAD"/>
    <property type="match status" value="1"/>
</dbReference>
<name>A0A383EKL7_9ZZZZ</name>
<dbReference type="InterPro" id="IPR050058">
    <property type="entry name" value="Ala-tRNA_ligase"/>
</dbReference>
<reference evidence="13" key="1">
    <citation type="submission" date="2018-05" db="EMBL/GenBank/DDBJ databases">
        <authorList>
            <person name="Lanie J.A."/>
            <person name="Ng W.-L."/>
            <person name="Kazmierczak K.M."/>
            <person name="Andrzejewski T.M."/>
            <person name="Davidsen T.M."/>
            <person name="Wayne K.J."/>
            <person name="Tettelin H."/>
            <person name="Glass J.I."/>
            <person name="Rusch D."/>
            <person name="Podicherti R."/>
            <person name="Tsui H.-C.T."/>
            <person name="Winkler M.E."/>
        </authorList>
    </citation>
    <scope>NUCLEOTIDE SEQUENCE</scope>
</reference>
<dbReference type="GO" id="GO:0004813">
    <property type="term" value="F:alanine-tRNA ligase activity"/>
    <property type="evidence" value="ECO:0007669"/>
    <property type="project" value="UniProtKB-EC"/>
</dbReference>
<feature type="domain" description="Alanyl-transfer RNA synthetases family profile" evidence="12">
    <location>
        <begin position="1"/>
        <end position="99"/>
    </location>
</feature>
<gene>
    <name evidence="13" type="ORF">METZ01_LOCUS510250</name>
</gene>
<comment type="similarity">
    <text evidence="2">Belongs to the class-II aminoacyl-tRNA synthetase family.</text>
</comment>
<dbReference type="GO" id="GO:0005524">
    <property type="term" value="F:ATP binding"/>
    <property type="evidence" value="ECO:0007669"/>
    <property type="project" value="UniProtKB-KW"/>
</dbReference>
<dbReference type="GO" id="GO:0006419">
    <property type="term" value="P:alanyl-tRNA aminoacylation"/>
    <property type="evidence" value="ECO:0007669"/>
    <property type="project" value="InterPro"/>
</dbReference>
<keyword evidence="6" id="KW-0436">Ligase</keyword>
<evidence type="ECO:0000256" key="5">
    <source>
        <dbReference type="ARBA" id="ARBA00022555"/>
    </source>
</evidence>
<protein>
    <recommendedName>
        <fullName evidence="4">Alanine--tRNA ligase</fullName>
        <ecNumber evidence="3">6.1.1.7</ecNumber>
    </recommendedName>
</protein>
<dbReference type="InterPro" id="IPR018163">
    <property type="entry name" value="Thr/Ala-tRNA-synth_IIc_edit"/>
</dbReference>
<evidence type="ECO:0000256" key="1">
    <source>
        <dbReference type="ARBA" id="ARBA00001947"/>
    </source>
</evidence>
<evidence type="ECO:0000256" key="3">
    <source>
        <dbReference type="ARBA" id="ARBA00013168"/>
    </source>
</evidence>
<evidence type="ECO:0000313" key="13">
    <source>
        <dbReference type="EMBL" id="SVE57396.1"/>
    </source>
</evidence>
<dbReference type="SUPFAM" id="SSF55186">
    <property type="entry name" value="ThrRS/AlaRS common domain"/>
    <property type="match status" value="1"/>
</dbReference>
<sequence>DIEDEVNGVIRANLEVGCQEMPYKDALASGALAFFGEKYGDTVRVVRMGDYSVELCGGTHVARTGDIGLLTLAGQTAVAAGTRRVEARSGRGALASRRERASLLAEVAGLLGSAEGETPERVAKLVERIGKLEREADKASQVRSGDLVGGLLAAARELGDAKVVVGRADGVEGKAMRALSDSVRDRLGSSVVVLAGENKGSVAVVVAVTKDQTERFNAGHILGELVPLVG</sequence>
<evidence type="ECO:0000256" key="10">
    <source>
        <dbReference type="ARBA" id="ARBA00022917"/>
    </source>
</evidence>
<feature type="non-terminal residue" evidence="13">
    <location>
        <position position="1"/>
    </location>
</feature>
<feature type="non-terminal residue" evidence="13">
    <location>
        <position position="230"/>
    </location>
</feature>
<organism evidence="13">
    <name type="scientific">marine metagenome</name>
    <dbReference type="NCBI Taxonomy" id="408172"/>
    <lineage>
        <taxon>unclassified sequences</taxon>
        <taxon>metagenomes</taxon>
        <taxon>ecological metagenomes</taxon>
    </lineage>
</organism>
<dbReference type="InterPro" id="IPR012947">
    <property type="entry name" value="tRNA_SAD"/>
</dbReference>
<dbReference type="Gene3D" id="3.10.310.40">
    <property type="match status" value="1"/>
</dbReference>
<keyword evidence="9" id="KW-0694">RNA-binding</keyword>
<keyword evidence="8" id="KW-0067">ATP-binding</keyword>
<dbReference type="GO" id="GO:0002161">
    <property type="term" value="F:aminoacyl-tRNA deacylase activity"/>
    <property type="evidence" value="ECO:0007669"/>
    <property type="project" value="TreeGrafter"/>
</dbReference>
<evidence type="ECO:0000256" key="9">
    <source>
        <dbReference type="ARBA" id="ARBA00022884"/>
    </source>
</evidence>